<organism evidence="3 4">
    <name type="scientific">Terriglobus roseus</name>
    <dbReference type="NCBI Taxonomy" id="392734"/>
    <lineage>
        <taxon>Bacteria</taxon>
        <taxon>Pseudomonadati</taxon>
        <taxon>Acidobacteriota</taxon>
        <taxon>Terriglobia</taxon>
        <taxon>Terriglobales</taxon>
        <taxon>Acidobacteriaceae</taxon>
        <taxon>Terriglobus</taxon>
    </lineage>
</organism>
<reference evidence="3 4" key="1">
    <citation type="submission" date="2016-10" db="EMBL/GenBank/DDBJ databases">
        <authorList>
            <person name="de Groot N.N."/>
        </authorList>
    </citation>
    <scope>NUCLEOTIDE SEQUENCE [LARGE SCALE GENOMIC DNA]</scope>
    <source>
        <strain evidence="3 4">AB35.6</strain>
    </source>
</reference>
<protein>
    <submittedName>
        <fullName evidence="3">Uncharacterized protein involved in exopolysaccharide biosynthesis</fullName>
    </submittedName>
</protein>
<evidence type="ECO:0000256" key="2">
    <source>
        <dbReference type="SAM" id="Phobius"/>
    </source>
</evidence>
<accession>A0A1H4J0Q7</accession>
<dbReference type="PANTHER" id="PTHR32309">
    <property type="entry name" value="TYROSINE-PROTEIN KINASE"/>
    <property type="match status" value="1"/>
</dbReference>
<feature type="coiled-coil region" evidence="1">
    <location>
        <begin position="178"/>
        <end position="205"/>
    </location>
</feature>
<evidence type="ECO:0000313" key="3">
    <source>
        <dbReference type="EMBL" id="SEB39198.1"/>
    </source>
</evidence>
<dbReference type="Proteomes" id="UP000182409">
    <property type="component" value="Unassembled WGS sequence"/>
</dbReference>
<proteinExistence type="predicted"/>
<feature type="transmembrane region" description="Helical" evidence="2">
    <location>
        <begin position="26"/>
        <end position="45"/>
    </location>
</feature>
<name>A0A1H4J0Q7_9BACT</name>
<keyword evidence="2" id="KW-0812">Transmembrane</keyword>
<sequence>MLLLESDSSLLPTARDMAARIFRQRYVASIVILLVVLFFLLSGQFRPKYMAEMKVLVRKQRVDPVVTTGNNSMPQLLQLNVSEEEINSEMSLLKGEGLLKQVALQSGLVEGSTSDPVNIAKVLRKLSKNLEVSVIPKTNLISAKYEGRTPEKAQTVLKNLGSLFLLQARETPGRAYEVKFFENQVKQHREALREAEARLNEFTQRTGVVSGDLERELSVRNLSEVRQQQKQTATALSEVHAREKDLVYEMVGQPERIPTENISRDNPQLLQQLNTTLLQLRLKRQELANKYDDSYRLVRDADRDIAVTEQTIAAQAQAPVRDLSSNVNPIHQSIERDLQQTRTELMALNARAGQLAETAASLKQSAENLVGQDTEQNELMRTVKLEGNQFQLYHDKLEEAQITAALDSNGILNVAIVEPPEEPALPQRSIGAVLGIMAFTSIVLSMGTAFLYDVLDPTVRTRGELITTLDLPALGGFHRELYLEGTDR</sequence>
<gene>
    <name evidence="3" type="ORF">SAMN05443244_0216</name>
</gene>
<keyword evidence="2" id="KW-1133">Transmembrane helix</keyword>
<dbReference type="PANTHER" id="PTHR32309:SF31">
    <property type="entry name" value="CAPSULAR EXOPOLYSACCHARIDE FAMILY"/>
    <property type="match status" value="1"/>
</dbReference>
<evidence type="ECO:0000256" key="1">
    <source>
        <dbReference type="SAM" id="Coils"/>
    </source>
</evidence>
<feature type="coiled-coil region" evidence="1">
    <location>
        <begin position="331"/>
        <end position="358"/>
    </location>
</feature>
<dbReference type="OrthoDB" id="116392at2"/>
<keyword evidence="1" id="KW-0175">Coiled coil</keyword>
<feature type="transmembrane region" description="Helical" evidence="2">
    <location>
        <begin position="430"/>
        <end position="452"/>
    </location>
</feature>
<evidence type="ECO:0000313" key="4">
    <source>
        <dbReference type="Proteomes" id="UP000182409"/>
    </source>
</evidence>
<keyword evidence="2" id="KW-0472">Membrane</keyword>
<dbReference type="EMBL" id="FNSD01000001">
    <property type="protein sequence ID" value="SEB39198.1"/>
    <property type="molecule type" value="Genomic_DNA"/>
</dbReference>
<dbReference type="AlphaFoldDB" id="A0A1H4J0Q7"/>
<dbReference type="RefSeq" id="WP_074651953.1">
    <property type="nucleotide sequence ID" value="NZ_FNSD01000001.1"/>
</dbReference>
<dbReference type="InterPro" id="IPR050445">
    <property type="entry name" value="Bact_polysacc_biosynth/exp"/>
</dbReference>